<dbReference type="GO" id="GO:0003941">
    <property type="term" value="F:L-serine ammonia-lyase activity"/>
    <property type="evidence" value="ECO:0007669"/>
    <property type="project" value="TreeGrafter"/>
</dbReference>
<keyword evidence="7" id="KW-0663">Pyridoxal phosphate</keyword>
<dbReference type="PANTHER" id="PTHR43050">
    <property type="entry name" value="SERINE / THREONINE RACEMASE FAMILY MEMBER"/>
    <property type="match status" value="1"/>
</dbReference>
<dbReference type="GO" id="GO:0030378">
    <property type="term" value="F:serine racemase activity"/>
    <property type="evidence" value="ECO:0007669"/>
    <property type="project" value="TreeGrafter"/>
</dbReference>
<dbReference type="GO" id="GO:0030170">
    <property type="term" value="F:pyridoxal phosphate binding"/>
    <property type="evidence" value="ECO:0007669"/>
    <property type="project" value="InterPro"/>
</dbReference>
<evidence type="ECO:0000256" key="1">
    <source>
        <dbReference type="ARBA" id="ARBA00001913"/>
    </source>
</evidence>
<dbReference type="GeneID" id="54296265"/>
<dbReference type="GO" id="GO:0008721">
    <property type="term" value="F:D-serine ammonia-lyase activity"/>
    <property type="evidence" value="ECO:0007669"/>
    <property type="project" value="TreeGrafter"/>
</dbReference>
<gene>
    <name evidence="11" type="ORF">K452DRAFT_265964</name>
</gene>
<comment type="cofactor">
    <cofactor evidence="3">
        <name>Mn(2+)</name>
        <dbReference type="ChEBI" id="CHEBI:29035"/>
    </cofactor>
</comment>
<dbReference type="CDD" id="cd01562">
    <property type="entry name" value="Thr-dehyd"/>
    <property type="match status" value="1"/>
</dbReference>
<feature type="domain" description="Tryptophan synthase beta chain-like PALP" evidence="10">
    <location>
        <begin position="62"/>
        <end position="357"/>
    </location>
</feature>
<evidence type="ECO:0000256" key="4">
    <source>
        <dbReference type="ARBA" id="ARBA00001946"/>
    </source>
</evidence>
<name>A0A6A6BQY4_9PEZI</name>
<dbReference type="RefSeq" id="XP_033400929.1">
    <property type="nucleotide sequence ID" value="XM_033538769.1"/>
</dbReference>
<dbReference type="GO" id="GO:0006520">
    <property type="term" value="P:amino acid metabolic process"/>
    <property type="evidence" value="ECO:0007669"/>
    <property type="project" value="InterPro"/>
</dbReference>
<feature type="region of interest" description="Disordered" evidence="9">
    <location>
        <begin position="37"/>
        <end position="56"/>
    </location>
</feature>
<evidence type="ECO:0000259" key="10">
    <source>
        <dbReference type="Pfam" id="PF00291"/>
    </source>
</evidence>
<dbReference type="GO" id="GO:0005524">
    <property type="term" value="F:ATP binding"/>
    <property type="evidence" value="ECO:0007669"/>
    <property type="project" value="TreeGrafter"/>
</dbReference>
<comment type="cofactor">
    <cofactor evidence="4">
        <name>Mg(2+)</name>
        <dbReference type="ChEBI" id="CHEBI:18420"/>
    </cofactor>
</comment>
<dbReference type="Gene3D" id="3.40.50.1100">
    <property type="match status" value="2"/>
</dbReference>
<protein>
    <recommendedName>
        <fullName evidence="10">Tryptophan synthase beta chain-like PALP domain-containing protein</fullName>
    </recommendedName>
</protein>
<keyword evidence="6" id="KW-0460">Magnesium</keyword>
<organism evidence="11 12">
    <name type="scientific">Aplosporella prunicola CBS 121167</name>
    <dbReference type="NCBI Taxonomy" id="1176127"/>
    <lineage>
        <taxon>Eukaryota</taxon>
        <taxon>Fungi</taxon>
        <taxon>Dikarya</taxon>
        <taxon>Ascomycota</taxon>
        <taxon>Pezizomycotina</taxon>
        <taxon>Dothideomycetes</taxon>
        <taxon>Dothideomycetes incertae sedis</taxon>
        <taxon>Botryosphaeriales</taxon>
        <taxon>Aplosporellaceae</taxon>
        <taxon>Aplosporella</taxon>
    </lineage>
</organism>
<dbReference type="PROSITE" id="PS00165">
    <property type="entry name" value="DEHYDRATASE_SER_THR"/>
    <property type="match status" value="1"/>
</dbReference>
<keyword evidence="8" id="KW-0456">Lyase</keyword>
<dbReference type="Proteomes" id="UP000799438">
    <property type="component" value="Unassembled WGS sequence"/>
</dbReference>
<reference evidence="11" key="1">
    <citation type="journal article" date="2020" name="Stud. Mycol.">
        <title>101 Dothideomycetes genomes: a test case for predicting lifestyles and emergence of pathogens.</title>
        <authorList>
            <person name="Haridas S."/>
            <person name="Albert R."/>
            <person name="Binder M."/>
            <person name="Bloem J."/>
            <person name="Labutti K."/>
            <person name="Salamov A."/>
            <person name="Andreopoulos B."/>
            <person name="Baker S."/>
            <person name="Barry K."/>
            <person name="Bills G."/>
            <person name="Bluhm B."/>
            <person name="Cannon C."/>
            <person name="Castanera R."/>
            <person name="Culley D."/>
            <person name="Daum C."/>
            <person name="Ezra D."/>
            <person name="Gonzalez J."/>
            <person name="Henrissat B."/>
            <person name="Kuo A."/>
            <person name="Liang C."/>
            <person name="Lipzen A."/>
            <person name="Lutzoni F."/>
            <person name="Magnuson J."/>
            <person name="Mondo S."/>
            <person name="Nolan M."/>
            <person name="Ohm R."/>
            <person name="Pangilinan J."/>
            <person name="Park H.-J."/>
            <person name="Ramirez L."/>
            <person name="Alfaro M."/>
            <person name="Sun H."/>
            <person name="Tritt A."/>
            <person name="Yoshinaga Y."/>
            <person name="Zwiers L.-H."/>
            <person name="Turgeon B."/>
            <person name="Goodwin S."/>
            <person name="Spatafora J."/>
            <person name="Crous P."/>
            <person name="Grigoriev I."/>
        </authorList>
    </citation>
    <scope>NUCLEOTIDE SEQUENCE</scope>
    <source>
        <strain evidence="11">CBS 121167</strain>
    </source>
</reference>
<proteinExistence type="inferred from homology"/>
<evidence type="ECO:0000313" key="12">
    <source>
        <dbReference type="Proteomes" id="UP000799438"/>
    </source>
</evidence>
<dbReference type="Pfam" id="PF00291">
    <property type="entry name" value="PALP"/>
    <property type="match status" value="1"/>
</dbReference>
<dbReference type="OrthoDB" id="271064at2759"/>
<dbReference type="GO" id="GO:0000287">
    <property type="term" value="F:magnesium ion binding"/>
    <property type="evidence" value="ECO:0007669"/>
    <property type="project" value="TreeGrafter"/>
</dbReference>
<evidence type="ECO:0000256" key="7">
    <source>
        <dbReference type="ARBA" id="ARBA00022898"/>
    </source>
</evidence>
<evidence type="ECO:0000256" key="3">
    <source>
        <dbReference type="ARBA" id="ARBA00001936"/>
    </source>
</evidence>
<comment type="similarity">
    <text evidence="5">Belongs to the serine/threonine dehydratase family.</text>
</comment>
<evidence type="ECO:0000256" key="9">
    <source>
        <dbReference type="SAM" id="MobiDB-lite"/>
    </source>
</evidence>
<dbReference type="InterPro" id="IPR036052">
    <property type="entry name" value="TrpB-like_PALP_sf"/>
</dbReference>
<evidence type="ECO:0000256" key="8">
    <source>
        <dbReference type="ARBA" id="ARBA00023239"/>
    </source>
</evidence>
<evidence type="ECO:0000256" key="6">
    <source>
        <dbReference type="ARBA" id="ARBA00022842"/>
    </source>
</evidence>
<dbReference type="InterPro" id="IPR001926">
    <property type="entry name" value="TrpB-like_PALP"/>
</dbReference>
<evidence type="ECO:0000256" key="2">
    <source>
        <dbReference type="ARBA" id="ARBA00001933"/>
    </source>
</evidence>
<evidence type="ECO:0000313" key="11">
    <source>
        <dbReference type="EMBL" id="KAF2145217.1"/>
    </source>
</evidence>
<evidence type="ECO:0000256" key="5">
    <source>
        <dbReference type="ARBA" id="ARBA00010869"/>
    </source>
</evidence>
<accession>A0A6A6BQY4</accession>
<dbReference type="AlphaFoldDB" id="A0A6A6BQY4"/>
<comment type="cofactor">
    <cofactor evidence="2">
        <name>pyridoxal 5'-phosphate</name>
        <dbReference type="ChEBI" id="CHEBI:597326"/>
    </cofactor>
</comment>
<comment type="cofactor">
    <cofactor evidence="1">
        <name>Ca(2+)</name>
        <dbReference type="ChEBI" id="CHEBI:29108"/>
    </cofactor>
</comment>
<dbReference type="SUPFAM" id="SSF53686">
    <property type="entry name" value="Tryptophan synthase beta subunit-like PLP-dependent enzymes"/>
    <property type="match status" value="1"/>
</dbReference>
<dbReference type="EMBL" id="ML995478">
    <property type="protein sequence ID" value="KAF2145217.1"/>
    <property type="molecule type" value="Genomic_DNA"/>
</dbReference>
<keyword evidence="12" id="KW-1185">Reference proteome</keyword>
<dbReference type="GO" id="GO:0018114">
    <property type="term" value="F:threonine racemase activity"/>
    <property type="evidence" value="ECO:0007669"/>
    <property type="project" value="TreeGrafter"/>
</dbReference>
<dbReference type="FunFam" id="3.40.50.1100:FF:000005">
    <property type="entry name" value="Threonine dehydratase catabolic"/>
    <property type="match status" value="1"/>
</dbReference>
<dbReference type="InterPro" id="IPR000634">
    <property type="entry name" value="Ser/Thr_deHydtase_PyrdxlP-BS"/>
</dbReference>
<feature type="compositionally biased region" description="Polar residues" evidence="9">
    <location>
        <begin position="37"/>
        <end position="46"/>
    </location>
</feature>
<dbReference type="PANTHER" id="PTHR43050:SF1">
    <property type="entry name" value="SERINE RACEMASE"/>
    <property type="match status" value="1"/>
</dbReference>
<sequence>MADKTKCPPLTRDSVIAAHEAIKPHIHRTPVLTSRTLSGFASTPQTPDDLKGTEYEGQAPARPKMNLFFKCENYQRVGAFKARGAFHALSRLTDEELSRGVVTHSSGNHAAALALAARTRGVKAYIVMPTISTPSKIAATRGHGAEIIFSGSTSEEREAVVEEVIARTGALLVPPYDHPDIMLGQGTLALEFEQQTQELVAATPTLSITGAGALDAVIAPCGGGGMLSGVATALAGTGTRVFGAEPAFQGADDARRGLAQGRRITSVKSLTIADGVRTPVGEIPWSVISDPSKLRAIFAVSEEQIKSAMRLLLERMKAFVEPTAALGLAVCLYNEEFRRLVEREAGDKGWNVGVVLSGGNTTMEAISKLFSAPAPEAERAEGVLGKQGERVAENVAG</sequence>